<name>A0A1I6ED77_9PSEU</name>
<accession>A0A1I6ED77</accession>
<feature type="compositionally biased region" description="Polar residues" evidence="1">
    <location>
        <begin position="1"/>
        <end position="11"/>
    </location>
</feature>
<dbReference type="EMBL" id="FOYL01000004">
    <property type="protein sequence ID" value="SFR15704.1"/>
    <property type="molecule type" value="Genomic_DNA"/>
</dbReference>
<evidence type="ECO:0000313" key="2">
    <source>
        <dbReference type="EMBL" id="SFR15704.1"/>
    </source>
</evidence>
<sequence length="34" mass="3402">MTATAPSSRSCDSTAAAPAPDVTAVQPEQARSEP</sequence>
<dbReference type="Proteomes" id="UP000198583">
    <property type="component" value="Unassembled WGS sequence"/>
</dbReference>
<keyword evidence="3" id="KW-1185">Reference proteome</keyword>
<protein>
    <submittedName>
        <fullName evidence="2">Uncharacterized protein</fullName>
    </submittedName>
</protein>
<dbReference type="AlphaFoldDB" id="A0A1I6ED77"/>
<reference evidence="3" key="1">
    <citation type="submission" date="2016-10" db="EMBL/GenBank/DDBJ databases">
        <authorList>
            <person name="Varghese N."/>
            <person name="Submissions S."/>
        </authorList>
    </citation>
    <scope>NUCLEOTIDE SEQUENCE [LARGE SCALE GENOMIC DNA]</scope>
    <source>
        <strain evidence="3">DSM 44232</strain>
    </source>
</reference>
<dbReference type="STRING" id="84724.SAMN04488564_104212"/>
<gene>
    <name evidence="2" type="ORF">SAMN04488564_104212</name>
</gene>
<feature type="compositionally biased region" description="Low complexity" evidence="1">
    <location>
        <begin position="12"/>
        <end position="25"/>
    </location>
</feature>
<evidence type="ECO:0000313" key="3">
    <source>
        <dbReference type="Proteomes" id="UP000198583"/>
    </source>
</evidence>
<evidence type="ECO:0000256" key="1">
    <source>
        <dbReference type="SAM" id="MobiDB-lite"/>
    </source>
</evidence>
<proteinExistence type="predicted"/>
<feature type="region of interest" description="Disordered" evidence="1">
    <location>
        <begin position="1"/>
        <end position="34"/>
    </location>
</feature>
<organism evidence="2 3">
    <name type="scientific">Lentzea waywayandensis</name>
    <dbReference type="NCBI Taxonomy" id="84724"/>
    <lineage>
        <taxon>Bacteria</taxon>
        <taxon>Bacillati</taxon>
        <taxon>Actinomycetota</taxon>
        <taxon>Actinomycetes</taxon>
        <taxon>Pseudonocardiales</taxon>
        <taxon>Pseudonocardiaceae</taxon>
        <taxon>Lentzea</taxon>
    </lineage>
</organism>